<dbReference type="PANTHER" id="PTHR11070">
    <property type="entry name" value="UVRD / RECB / PCRA DNA HELICASE FAMILY MEMBER"/>
    <property type="match status" value="1"/>
</dbReference>
<evidence type="ECO:0000256" key="6">
    <source>
        <dbReference type="ARBA" id="ARBA00023125"/>
    </source>
</evidence>
<keyword evidence="4 12" id="KW-0347">Helicase</keyword>
<dbReference type="InterPro" id="IPR000212">
    <property type="entry name" value="DNA_helicase_UvrD/REP"/>
</dbReference>
<dbReference type="GO" id="GO:0016887">
    <property type="term" value="F:ATP hydrolysis activity"/>
    <property type="evidence" value="ECO:0007669"/>
    <property type="project" value="RHEA"/>
</dbReference>
<organism evidence="15 16">
    <name type="scientific">Candidatus Kinetoplastidibacterium galati TCC219</name>
    <dbReference type="NCBI Taxonomy" id="1208921"/>
    <lineage>
        <taxon>Bacteria</taxon>
        <taxon>Pseudomonadati</taxon>
        <taxon>Pseudomonadota</taxon>
        <taxon>Betaproteobacteria</taxon>
        <taxon>Candidatus Kinetoplastidibacterium</taxon>
    </lineage>
</organism>
<evidence type="ECO:0000256" key="4">
    <source>
        <dbReference type="ARBA" id="ARBA00022806"/>
    </source>
</evidence>
<feature type="domain" description="UvrD-like helicase ATP-binding" evidence="13">
    <location>
        <begin position="4"/>
        <end position="281"/>
    </location>
</feature>
<dbReference type="GO" id="GO:0033202">
    <property type="term" value="C:DNA helicase complex"/>
    <property type="evidence" value="ECO:0007669"/>
    <property type="project" value="TreeGrafter"/>
</dbReference>
<dbReference type="PANTHER" id="PTHR11070:SF2">
    <property type="entry name" value="ATP-DEPENDENT DNA HELICASE SRS2"/>
    <property type="match status" value="1"/>
</dbReference>
<dbReference type="EMBL" id="CP003806">
    <property type="protein sequence ID" value="AGF48943.1"/>
    <property type="molecule type" value="Genomic_DNA"/>
</dbReference>
<dbReference type="PATRIC" id="fig|1208921.3.peg.221"/>
<dbReference type="Pfam" id="PF13361">
    <property type="entry name" value="UvrD_C"/>
    <property type="match status" value="1"/>
</dbReference>
<evidence type="ECO:0000256" key="9">
    <source>
        <dbReference type="ARBA" id="ARBA00034808"/>
    </source>
</evidence>
<sequence>MILEELNKAQKEAVTLDSSHALILAGAGSGKTKVLASRLAWLLDTNQVDVSNILAVTFTNKAAREMISRVLKMVNIDTRRLWIGTFHSLCHRMLRIHCNEAHLSKDFQIIDTSDQISLIKQLIKINNINDSKYQPRDFQRFVNSNKENGVRYVSVDTRRSYDRDLLDFYKLYEDYCFKNNLVDFSELLLRCYELLKYNDNLRGYYNDKFSHILIDEFQDTNKLQYNWIGLLIGRQTSVFAVGDDDQSIYAFRGANIDNMSSFEKTYAKGSVIRLEQNYRSFGHILGAANSLIKHNKGRLGKTLWTDQGDGELIRVVESSSDVGEAHWIVEEIRNLIRKGIDASSIAVLYRSNMQSRVIEHALFSSNISYTVYGGLRFFERQEVKHALAYLRLVVNPNDDNAWLRVVNFPSRGIGARTIENHLELARSNNLSLRDSARYVPGKGGASISSFSSLIDDLIINSNRLTLPELIEYTIERSGLGSYYKSEKDLQDRLENLKELITAATVFSIDEKCDSTPANNSLSMNSNIDDGIISTPLLSFLSNASLEANENISGDHASSIQLMTVHASKGLEFKVVFITGVEEGLFPHENSMSEDSGLEEERRLMYVAITRAEEKLYISMANSRMLRGQVRYSSSSRFLDEIDMNHIQWSRSGAIYKNNSSRRFKEKSSVEHTKPNQNNLVNNYSSNYSSISSNKRSIVNDRLFSIGQSVSHNRFGDGIIVKLIGSGSSAQAQINFQNHGMKTLALTVAKLEVKN</sequence>
<evidence type="ECO:0000256" key="1">
    <source>
        <dbReference type="ARBA" id="ARBA00009922"/>
    </source>
</evidence>
<keyword evidence="2 12" id="KW-0547">Nucleotide-binding</keyword>
<dbReference type="Pfam" id="PF21196">
    <property type="entry name" value="PcrA_UvrD_tudor"/>
    <property type="match status" value="1"/>
</dbReference>
<dbReference type="GO" id="GO:0000725">
    <property type="term" value="P:recombinational repair"/>
    <property type="evidence" value="ECO:0007669"/>
    <property type="project" value="TreeGrafter"/>
</dbReference>
<dbReference type="InterPro" id="IPR027417">
    <property type="entry name" value="P-loop_NTPase"/>
</dbReference>
<evidence type="ECO:0000256" key="7">
    <source>
        <dbReference type="ARBA" id="ARBA00023235"/>
    </source>
</evidence>
<dbReference type="PROSITE" id="PS51198">
    <property type="entry name" value="UVRD_HELICASE_ATP_BIND"/>
    <property type="match status" value="1"/>
</dbReference>
<feature type="domain" description="UvrD-like helicase C-terminal" evidence="14">
    <location>
        <begin position="282"/>
        <end position="569"/>
    </location>
</feature>
<dbReference type="EC" id="5.6.2.4" evidence="9"/>
<comment type="similarity">
    <text evidence="1">Belongs to the helicase family. UvrD subfamily.</text>
</comment>
<comment type="catalytic activity">
    <reaction evidence="11">
        <text>ATP + H2O = ADP + phosphate + H(+)</text>
        <dbReference type="Rhea" id="RHEA:13065"/>
        <dbReference type="ChEBI" id="CHEBI:15377"/>
        <dbReference type="ChEBI" id="CHEBI:15378"/>
        <dbReference type="ChEBI" id="CHEBI:30616"/>
        <dbReference type="ChEBI" id="CHEBI:43474"/>
        <dbReference type="ChEBI" id="CHEBI:456216"/>
        <dbReference type="EC" id="5.6.2.4"/>
    </reaction>
</comment>
<comment type="catalytic activity">
    <reaction evidence="8">
        <text>Couples ATP hydrolysis with the unwinding of duplex DNA by translocating in the 3'-5' direction.</text>
        <dbReference type="EC" id="5.6.2.4"/>
    </reaction>
</comment>
<keyword evidence="3 12" id="KW-0378">Hydrolase</keyword>
<dbReference type="RefSeq" id="WP_015389428.1">
    <property type="nucleotide sequence ID" value="NC_020284.1"/>
</dbReference>
<dbReference type="Gene3D" id="1.10.10.160">
    <property type="match status" value="1"/>
</dbReference>
<evidence type="ECO:0000313" key="15">
    <source>
        <dbReference type="EMBL" id="AGF48943.1"/>
    </source>
</evidence>
<protein>
    <recommendedName>
        <fullName evidence="9">DNA 3'-5' helicase</fullName>
        <ecNumber evidence="9">5.6.2.4</ecNumber>
    </recommendedName>
    <alternativeName>
        <fullName evidence="10">DNA 3'-5' helicase II</fullName>
    </alternativeName>
</protein>
<keyword evidence="16" id="KW-1185">Reference proteome</keyword>
<dbReference type="OrthoDB" id="5905204at2"/>
<dbReference type="Proteomes" id="UP000011658">
    <property type="component" value="Chromosome"/>
</dbReference>
<dbReference type="InterPro" id="IPR014016">
    <property type="entry name" value="UvrD-like_ATP-bd"/>
</dbReference>
<keyword evidence="7" id="KW-0413">Isomerase</keyword>
<dbReference type="GO" id="GO:0043138">
    <property type="term" value="F:3'-5' DNA helicase activity"/>
    <property type="evidence" value="ECO:0007669"/>
    <property type="project" value="UniProtKB-EC"/>
</dbReference>
<evidence type="ECO:0000256" key="2">
    <source>
        <dbReference type="ARBA" id="ARBA00022741"/>
    </source>
</evidence>
<gene>
    <name evidence="15" type="ORF">ST1E_0520</name>
</gene>
<dbReference type="Pfam" id="PF00580">
    <property type="entry name" value="UvrD-helicase"/>
    <property type="match status" value="1"/>
</dbReference>
<evidence type="ECO:0000256" key="5">
    <source>
        <dbReference type="ARBA" id="ARBA00022840"/>
    </source>
</evidence>
<evidence type="ECO:0000256" key="8">
    <source>
        <dbReference type="ARBA" id="ARBA00034617"/>
    </source>
</evidence>
<feature type="binding site" evidence="12">
    <location>
        <begin position="25"/>
        <end position="32"/>
    </location>
    <ligand>
        <name>ATP</name>
        <dbReference type="ChEBI" id="CHEBI:30616"/>
    </ligand>
</feature>
<dbReference type="AlphaFoldDB" id="M1L8M8"/>
<evidence type="ECO:0000256" key="10">
    <source>
        <dbReference type="ARBA" id="ARBA00034923"/>
    </source>
</evidence>
<dbReference type="Gene3D" id="1.10.486.10">
    <property type="entry name" value="PCRA, domain 4"/>
    <property type="match status" value="1"/>
</dbReference>
<proteinExistence type="inferred from homology"/>
<dbReference type="InterPro" id="IPR013986">
    <property type="entry name" value="DExx_box_DNA_helicase_dom_sf"/>
</dbReference>
<dbReference type="CDD" id="cd17932">
    <property type="entry name" value="DEXQc_UvrD"/>
    <property type="match status" value="1"/>
</dbReference>
<dbReference type="GO" id="GO:0005829">
    <property type="term" value="C:cytosol"/>
    <property type="evidence" value="ECO:0007669"/>
    <property type="project" value="TreeGrafter"/>
</dbReference>
<dbReference type="SUPFAM" id="SSF52540">
    <property type="entry name" value="P-loop containing nucleoside triphosphate hydrolases"/>
    <property type="match status" value="1"/>
</dbReference>
<dbReference type="HOGENOM" id="CLU_004585_5_2_4"/>
<accession>M1L8M8</accession>
<evidence type="ECO:0000259" key="13">
    <source>
        <dbReference type="PROSITE" id="PS51198"/>
    </source>
</evidence>
<evidence type="ECO:0000259" key="14">
    <source>
        <dbReference type="PROSITE" id="PS51217"/>
    </source>
</evidence>
<evidence type="ECO:0000313" key="16">
    <source>
        <dbReference type="Proteomes" id="UP000011658"/>
    </source>
</evidence>
<evidence type="ECO:0000256" key="12">
    <source>
        <dbReference type="PROSITE-ProRule" id="PRU00560"/>
    </source>
</evidence>
<keyword evidence="6" id="KW-0238">DNA-binding</keyword>
<dbReference type="PROSITE" id="PS51217">
    <property type="entry name" value="UVRD_HELICASE_CTER"/>
    <property type="match status" value="1"/>
</dbReference>
<dbReference type="GO" id="GO:0003677">
    <property type="term" value="F:DNA binding"/>
    <property type="evidence" value="ECO:0007669"/>
    <property type="project" value="UniProtKB-KW"/>
</dbReference>
<dbReference type="GO" id="GO:0005524">
    <property type="term" value="F:ATP binding"/>
    <property type="evidence" value="ECO:0007669"/>
    <property type="project" value="UniProtKB-UniRule"/>
</dbReference>
<dbReference type="KEGG" id="kga:ST1E_0520"/>
<dbReference type="eggNOG" id="COG0210">
    <property type="taxonomic scope" value="Bacteria"/>
</dbReference>
<dbReference type="STRING" id="1208921.ST1E_0520"/>
<dbReference type="CDD" id="cd18807">
    <property type="entry name" value="SF1_C_UvrD"/>
    <property type="match status" value="1"/>
</dbReference>
<name>M1L8M8_9PROT</name>
<evidence type="ECO:0000256" key="11">
    <source>
        <dbReference type="ARBA" id="ARBA00048988"/>
    </source>
</evidence>
<dbReference type="InterPro" id="IPR014017">
    <property type="entry name" value="DNA_helicase_UvrD-like_C"/>
</dbReference>
<reference evidence="15 16" key="1">
    <citation type="journal article" date="2013" name="Genome Biol. Evol.">
        <title>Genome evolution and phylogenomic analysis of candidatus kinetoplastibacterium, the betaproteobacterial endosymbionts of strigomonas and angomonas.</title>
        <authorList>
            <person name="Alves J.M."/>
            <person name="Serrano M.G."/>
            <person name="Maia da Silva F."/>
            <person name="Voegtly L.J."/>
            <person name="Matveyev A.V."/>
            <person name="Teixeira M.M."/>
            <person name="Camargo E.P."/>
            <person name="Buck G.A."/>
        </authorList>
    </citation>
    <scope>NUCLEOTIDE SEQUENCE [LARGE SCALE GENOMIC DNA]</scope>
    <source>
        <strain evidence="15 16">TCC219</strain>
    </source>
</reference>
<evidence type="ECO:0000256" key="3">
    <source>
        <dbReference type="ARBA" id="ARBA00022801"/>
    </source>
</evidence>
<dbReference type="Gene3D" id="3.40.50.300">
    <property type="entry name" value="P-loop containing nucleotide triphosphate hydrolases"/>
    <property type="match status" value="2"/>
</dbReference>
<keyword evidence="5 12" id="KW-0067">ATP-binding</keyword>